<sequence>MSNERLPPLVFRFVSGTSSTAQKRSVVRSHAMTEYRRRQRQDWLLSTATTRHKQRISAKSKSKDEDNICVCLQPPSQPMEVFCLRCGRERPINFNSIFFESHEHGLALQILSPSLIADLGQGEFDPFHSMPGLSYSLKEDQIAEINIVKAYALTFCLPNPIKSVVFPEMVNNPALCMAVLYMAYSFLASVRGWFDHTVALTMKQASITYVNKTLTSHATATQSGTMASIAFLTSGIWAFGSDGAPIEVGAHSAGLEAIVKHRNGLNTLTNDGFEQILRKFLVM</sequence>
<protein>
    <recommendedName>
        <fullName evidence="3">Transcription factor domain-containing protein</fullName>
    </recommendedName>
</protein>
<dbReference type="PANTHER" id="PTHR37540:SF10">
    <property type="entry name" value="SIGMA-70 REGION 2 FAMILY PROTEIN"/>
    <property type="match status" value="1"/>
</dbReference>
<dbReference type="AlphaFoldDB" id="A0A1E3QA84"/>
<reference evidence="1 2" key="1">
    <citation type="journal article" date="2016" name="Proc. Natl. Acad. Sci. U.S.A.">
        <title>Comparative genomics of biotechnologically important yeasts.</title>
        <authorList>
            <person name="Riley R."/>
            <person name="Haridas S."/>
            <person name="Wolfe K.H."/>
            <person name="Lopes M.R."/>
            <person name="Hittinger C.T."/>
            <person name="Goeker M."/>
            <person name="Salamov A.A."/>
            <person name="Wisecaver J.H."/>
            <person name="Long T.M."/>
            <person name="Calvey C.H."/>
            <person name="Aerts A.L."/>
            <person name="Barry K.W."/>
            <person name="Choi C."/>
            <person name="Clum A."/>
            <person name="Coughlan A.Y."/>
            <person name="Deshpande S."/>
            <person name="Douglass A.P."/>
            <person name="Hanson S.J."/>
            <person name="Klenk H.-P."/>
            <person name="LaButti K.M."/>
            <person name="Lapidus A."/>
            <person name="Lindquist E.A."/>
            <person name="Lipzen A.M."/>
            <person name="Meier-Kolthoff J.P."/>
            <person name="Ohm R.A."/>
            <person name="Otillar R.P."/>
            <person name="Pangilinan J.L."/>
            <person name="Peng Y."/>
            <person name="Rokas A."/>
            <person name="Rosa C.A."/>
            <person name="Scheuner C."/>
            <person name="Sibirny A.A."/>
            <person name="Slot J.C."/>
            <person name="Stielow J.B."/>
            <person name="Sun H."/>
            <person name="Kurtzman C.P."/>
            <person name="Blackwell M."/>
            <person name="Grigoriev I.V."/>
            <person name="Jeffries T.W."/>
        </authorList>
    </citation>
    <scope>NUCLEOTIDE SEQUENCE [LARGE SCALE GENOMIC DNA]</scope>
    <source>
        <strain evidence="1 2">NRRL Y-11557</strain>
    </source>
</reference>
<evidence type="ECO:0000313" key="1">
    <source>
        <dbReference type="EMBL" id="ODQ74052.1"/>
    </source>
</evidence>
<organism evidence="1 2">
    <name type="scientific">Lipomyces starkeyi NRRL Y-11557</name>
    <dbReference type="NCBI Taxonomy" id="675824"/>
    <lineage>
        <taxon>Eukaryota</taxon>
        <taxon>Fungi</taxon>
        <taxon>Dikarya</taxon>
        <taxon>Ascomycota</taxon>
        <taxon>Saccharomycotina</taxon>
        <taxon>Lipomycetes</taxon>
        <taxon>Lipomycetales</taxon>
        <taxon>Lipomycetaceae</taxon>
        <taxon>Lipomyces</taxon>
    </lineage>
</organism>
<evidence type="ECO:0000313" key="2">
    <source>
        <dbReference type="Proteomes" id="UP000094385"/>
    </source>
</evidence>
<dbReference type="STRING" id="675824.A0A1E3QA84"/>
<name>A0A1E3QA84_LIPST</name>
<evidence type="ECO:0008006" key="3">
    <source>
        <dbReference type="Google" id="ProtNLM"/>
    </source>
</evidence>
<dbReference type="EMBL" id="KV454292">
    <property type="protein sequence ID" value="ODQ74052.1"/>
    <property type="molecule type" value="Genomic_DNA"/>
</dbReference>
<keyword evidence="2" id="KW-1185">Reference proteome</keyword>
<proteinExistence type="predicted"/>
<gene>
    <name evidence="1" type="ORF">LIPSTDRAFT_2064</name>
</gene>
<dbReference type="PANTHER" id="PTHR37540">
    <property type="entry name" value="TRANSCRIPTION FACTOR (ACR-2), PUTATIVE-RELATED-RELATED"/>
    <property type="match status" value="1"/>
</dbReference>
<dbReference type="Proteomes" id="UP000094385">
    <property type="component" value="Unassembled WGS sequence"/>
</dbReference>
<accession>A0A1E3QA84</accession>
<dbReference type="OrthoDB" id="4159781at2759"/>